<evidence type="ECO:0000256" key="3">
    <source>
        <dbReference type="SAM" id="SignalP"/>
    </source>
</evidence>
<keyword evidence="2" id="KW-1133">Transmembrane helix</keyword>
<gene>
    <name evidence="4" type="ORF">EB796_022003</name>
</gene>
<keyword evidence="2" id="KW-0812">Transmembrane</keyword>
<dbReference type="EMBL" id="VXIV02003215">
    <property type="protein sequence ID" value="KAF6019688.1"/>
    <property type="molecule type" value="Genomic_DNA"/>
</dbReference>
<keyword evidence="3" id="KW-0732">Signal</keyword>
<protein>
    <submittedName>
        <fullName evidence="4">Uncharacterized protein</fullName>
    </submittedName>
</protein>
<dbReference type="Proteomes" id="UP000593567">
    <property type="component" value="Unassembled WGS sequence"/>
</dbReference>
<comment type="caution">
    <text evidence="4">The sequence shown here is derived from an EMBL/GenBank/DDBJ whole genome shotgun (WGS) entry which is preliminary data.</text>
</comment>
<keyword evidence="2" id="KW-0472">Membrane</keyword>
<feature type="compositionally biased region" description="Basic and acidic residues" evidence="1">
    <location>
        <begin position="280"/>
        <end position="301"/>
    </location>
</feature>
<organism evidence="4 5">
    <name type="scientific">Bugula neritina</name>
    <name type="common">Brown bryozoan</name>
    <name type="synonym">Sertularia neritina</name>
    <dbReference type="NCBI Taxonomy" id="10212"/>
    <lineage>
        <taxon>Eukaryota</taxon>
        <taxon>Metazoa</taxon>
        <taxon>Spiralia</taxon>
        <taxon>Lophotrochozoa</taxon>
        <taxon>Bryozoa</taxon>
        <taxon>Gymnolaemata</taxon>
        <taxon>Cheilostomatida</taxon>
        <taxon>Flustrina</taxon>
        <taxon>Buguloidea</taxon>
        <taxon>Bugulidae</taxon>
        <taxon>Bugula</taxon>
    </lineage>
</organism>
<sequence length="410" mass="45404">MTLPLMSFVTLSLLLLVRISSAVVTFDLPVPERNPRDCSSYWMYHEEIFGVCAFCSFKVLEGGDTQSFRSACNDPRLGEANYKEVTYLPKDFKYVPRCDETALLPDSVTARCEDWSSMGDHGSGSTITLGGSCEVQCKDGYESALESNITTIQCYNCTTHDQLCQWDIQLPEVLCRSLTPVLTPTAGTVSETDQEEDEENKGLKVWILVCVPVVIAVLLGSVIGVICFIRHRRYFRRKPNSSVEISLTELYVPSNDDAAQADSLLPPPVNVSNTDCNVNSEDKDAAEGPERHESMDSEKSGDSGYRTLCAAAMPQSSTYPIMRMKWLIVVAIHQTCGNQLDERALADHYAISSQQDSIPAIDRSSSPEQSCSNELQQCLTATNTVLLNSRDLTVLEDSNILHYFLALTRS</sequence>
<feature type="region of interest" description="Disordered" evidence="1">
    <location>
        <begin position="262"/>
        <end position="302"/>
    </location>
</feature>
<accession>A0A7J7J2L2</accession>
<dbReference type="AlphaFoldDB" id="A0A7J7J2L2"/>
<feature type="chain" id="PRO_5029516641" evidence="3">
    <location>
        <begin position="23"/>
        <end position="410"/>
    </location>
</feature>
<reference evidence="4" key="1">
    <citation type="submission" date="2020-06" db="EMBL/GenBank/DDBJ databases">
        <title>Draft genome of Bugula neritina, a colonial animal packing powerful symbionts and potential medicines.</title>
        <authorList>
            <person name="Rayko M."/>
        </authorList>
    </citation>
    <scope>NUCLEOTIDE SEQUENCE [LARGE SCALE GENOMIC DNA]</scope>
    <source>
        <strain evidence="4">Kwan_BN1</strain>
    </source>
</reference>
<evidence type="ECO:0000256" key="2">
    <source>
        <dbReference type="SAM" id="Phobius"/>
    </source>
</evidence>
<evidence type="ECO:0000256" key="1">
    <source>
        <dbReference type="SAM" id="MobiDB-lite"/>
    </source>
</evidence>
<name>A0A7J7J2L2_BUGNE</name>
<evidence type="ECO:0000313" key="5">
    <source>
        <dbReference type="Proteomes" id="UP000593567"/>
    </source>
</evidence>
<evidence type="ECO:0000313" key="4">
    <source>
        <dbReference type="EMBL" id="KAF6019688.1"/>
    </source>
</evidence>
<keyword evidence="5" id="KW-1185">Reference proteome</keyword>
<feature type="compositionally biased region" description="Polar residues" evidence="1">
    <location>
        <begin position="270"/>
        <end position="279"/>
    </location>
</feature>
<feature type="transmembrane region" description="Helical" evidence="2">
    <location>
        <begin position="205"/>
        <end position="229"/>
    </location>
</feature>
<feature type="signal peptide" evidence="3">
    <location>
        <begin position="1"/>
        <end position="22"/>
    </location>
</feature>
<proteinExistence type="predicted"/>